<dbReference type="GeneID" id="57347020"/>
<protein>
    <submittedName>
        <fullName evidence="1">Uncharacterized protein</fullName>
    </submittedName>
</protein>
<comment type="caution">
    <text evidence="1">The sequence shown here is derived from an EMBL/GenBank/DDBJ whole genome shotgun (WGS) entry which is preliminary data.</text>
</comment>
<dbReference type="RefSeq" id="WP_164092200.1">
    <property type="nucleotide sequence ID" value="NZ_JABWPE010000025.1"/>
</dbReference>
<sequence>MARLTDILTALQQEAHFTVWYQACIMTDPVPGFTANASDYLRELCG</sequence>
<proteinExistence type="predicted"/>
<evidence type="ECO:0000313" key="1">
    <source>
        <dbReference type="EMBL" id="NUY98357.1"/>
    </source>
</evidence>
<dbReference type="EMBL" id="JABWPM010000025">
    <property type="protein sequence ID" value="NUY98357.1"/>
    <property type="molecule type" value="Genomic_DNA"/>
</dbReference>
<dbReference type="AlphaFoldDB" id="A0A7Y6TTL1"/>
<dbReference type="Proteomes" id="UP000566985">
    <property type="component" value="Unassembled WGS sequence"/>
</dbReference>
<accession>A0A7Y6TTL1</accession>
<reference evidence="1 2" key="1">
    <citation type="submission" date="2020-05" db="EMBL/GenBank/DDBJ databases">
        <title>Whole Genome Sequences of Enterobacteriales Associated with the International Space Station.</title>
        <authorList>
            <person name="Bharadwaj A."/>
            <person name="Daudu R."/>
            <person name="Singh N."/>
            <person name="Wood J."/>
            <person name="Debieu M."/>
            <person name="Mason C."/>
            <person name="Wang C."/>
            <person name="Venkateswaran K."/>
        </authorList>
    </citation>
    <scope>NUCLEOTIDE SEQUENCE [LARGE SCALE GENOMIC DNA]</scope>
    <source>
        <strain evidence="1 2">IF5SW-B1</strain>
    </source>
</reference>
<organism evidence="1 2">
    <name type="scientific">Pantoea brenneri</name>
    <dbReference type="NCBI Taxonomy" id="472694"/>
    <lineage>
        <taxon>Bacteria</taxon>
        <taxon>Pseudomonadati</taxon>
        <taxon>Pseudomonadota</taxon>
        <taxon>Gammaproteobacteria</taxon>
        <taxon>Enterobacterales</taxon>
        <taxon>Erwiniaceae</taxon>
        <taxon>Pantoea</taxon>
    </lineage>
</organism>
<name>A0A7Y6TTL1_9GAMM</name>
<gene>
    <name evidence="1" type="ORF">HU668_18030</name>
</gene>
<evidence type="ECO:0000313" key="2">
    <source>
        <dbReference type="Proteomes" id="UP000566985"/>
    </source>
</evidence>